<dbReference type="RefSeq" id="WP_091497083.1">
    <property type="nucleotide sequence ID" value="NZ_FODJ01000005.1"/>
</dbReference>
<reference evidence="2 3" key="1">
    <citation type="submission" date="2016-10" db="EMBL/GenBank/DDBJ databases">
        <authorList>
            <person name="de Groot N.N."/>
        </authorList>
    </citation>
    <scope>NUCLEOTIDE SEQUENCE [LARGE SCALE GENOMIC DNA]</scope>
    <source>
        <strain evidence="2 3">CGMCC 1.10434</strain>
    </source>
</reference>
<feature type="transmembrane region" description="Helical" evidence="1">
    <location>
        <begin position="21"/>
        <end position="42"/>
    </location>
</feature>
<dbReference type="Proteomes" id="UP000199300">
    <property type="component" value="Unassembled WGS sequence"/>
</dbReference>
<gene>
    <name evidence="2" type="ORF">SAMN04488134_105179</name>
</gene>
<keyword evidence="1" id="KW-1133">Transmembrane helix</keyword>
<dbReference type="OrthoDB" id="2365065at2"/>
<keyword evidence="1" id="KW-0812">Transmembrane</keyword>
<protein>
    <submittedName>
        <fullName evidence="2">Putative zincin peptidase</fullName>
    </submittedName>
</protein>
<proteinExistence type="predicted"/>
<feature type="transmembrane region" description="Helical" evidence="1">
    <location>
        <begin position="54"/>
        <end position="78"/>
    </location>
</feature>
<feature type="transmembrane region" description="Helical" evidence="1">
    <location>
        <begin position="110"/>
        <end position="131"/>
    </location>
</feature>
<organism evidence="2 3">
    <name type="scientific">Amphibacillus marinus</name>
    <dbReference type="NCBI Taxonomy" id="872970"/>
    <lineage>
        <taxon>Bacteria</taxon>
        <taxon>Bacillati</taxon>
        <taxon>Bacillota</taxon>
        <taxon>Bacilli</taxon>
        <taxon>Bacillales</taxon>
        <taxon>Bacillaceae</taxon>
        <taxon>Amphibacillus</taxon>
    </lineage>
</organism>
<evidence type="ECO:0000313" key="2">
    <source>
        <dbReference type="EMBL" id="SEO26402.1"/>
    </source>
</evidence>
<keyword evidence="1" id="KW-0472">Membrane</keyword>
<dbReference type="EMBL" id="FODJ01000005">
    <property type="protein sequence ID" value="SEO26402.1"/>
    <property type="molecule type" value="Genomic_DNA"/>
</dbReference>
<accession>A0A1H8NA20</accession>
<feature type="transmembrane region" description="Helical" evidence="1">
    <location>
        <begin position="137"/>
        <end position="157"/>
    </location>
</feature>
<evidence type="ECO:0000313" key="3">
    <source>
        <dbReference type="Proteomes" id="UP000199300"/>
    </source>
</evidence>
<sequence length="182" mass="20566">MEKTLLHSLNLLHNKKLILKLNVWSVILFILLMMGIALPTFFTDRPISLTFHAFGPILFGVLIIVVLFIHECIHALFFKVYKREAKVKLGFKNGMAYATSPGAIYPRNQFLVIILMPFVIISLGLAGAYLLGVNGVAVYLMFAIHTSGCIGDFYYCYLLSKYDSDIYVEDTAEGINLYKKKD</sequence>
<dbReference type="InterPro" id="IPR021683">
    <property type="entry name" value="DUF3267"/>
</dbReference>
<dbReference type="Pfam" id="PF11667">
    <property type="entry name" value="DUF3267"/>
    <property type="match status" value="1"/>
</dbReference>
<keyword evidence="3" id="KW-1185">Reference proteome</keyword>
<name>A0A1H8NA20_9BACI</name>
<dbReference type="AlphaFoldDB" id="A0A1H8NA20"/>
<evidence type="ECO:0000256" key="1">
    <source>
        <dbReference type="SAM" id="Phobius"/>
    </source>
</evidence>